<accession>A0A816USC5</accession>
<keyword evidence="4 7" id="KW-0863">Zinc-finger</keyword>
<evidence type="ECO:0000313" key="10">
    <source>
        <dbReference type="EMBL" id="CAF2120881.1"/>
    </source>
</evidence>
<dbReference type="InterPro" id="IPR052480">
    <property type="entry name" value="RAPsyn"/>
</dbReference>
<evidence type="ECO:0000256" key="7">
    <source>
        <dbReference type="PROSITE-ProRule" id="PRU00175"/>
    </source>
</evidence>
<feature type="domain" description="RING-type" evidence="8">
    <location>
        <begin position="383"/>
        <end position="429"/>
    </location>
</feature>
<dbReference type="GO" id="GO:0031594">
    <property type="term" value="C:neuromuscular junction"/>
    <property type="evidence" value="ECO:0007669"/>
    <property type="project" value="TreeGrafter"/>
</dbReference>
<dbReference type="Gene3D" id="3.30.40.10">
    <property type="entry name" value="Zinc/RING finger domain, C3HC4 (zinc finger)"/>
    <property type="match status" value="1"/>
</dbReference>
<dbReference type="GO" id="GO:0043495">
    <property type="term" value="F:protein-membrane adaptor activity"/>
    <property type="evidence" value="ECO:0007669"/>
    <property type="project" value="InterPro"/>
</dbReference>
<evidence type="ECO:0000256" key="6">
    <source>
        <dbReference type="ARBA" id="ARBA00022833"/>
    </source>
</evidence>
<dbReference type="Proteomes" id="UP000663856">
    <property type="component" value="Unassembled WGS sequence"/>
</dbReference>
<dbReference type="EMBL" id="CAJNRG010015331">
    <property type="protein sequence ID" value="CAF2165034.1"/>
    <property type="molecule type" value="Genomic_DNA"/>
</dbReference>
<evidence type="ECO:0000256" key="5">
    <source>
        <dbReference type="ARBA" id="ARBA00022803"/>
    </source>
</evidence>
<dbReference type="GO" id="GO:0005886">
    <property type="term" value="C:plasma membrane"/>
    <property type="evidence" value="ECO:0007669"/>
    <property type="project" value="TreeGrafter"/>
</dbReference>
<dbReference type="EMBL" id="CAJNRE010012690">
    <property type="protein sequence ID" value="CAF2112483.1"/>
    <property type="molecule type" value="Genomic_DNA"/>
</dbReference>
<dbReference type="Pfam" id="PF10579">
    <property type="entry name" value="Rapsyn_N"/>
    <property type="match status" value="1"/>
</dbReference>
<evidence type="ECO:0000256" key="3">
    <source>
        <dbReference type="ARBA" id="ARBA00022737"/>
    </source>
</evidence>
<evidence type="ECO:0000313" key="11">
    <source>
        <dbReference type="EMBL" id="CAF2165034.1"/>
    </source>
</evidence>
<dbReference type="GO" id="GO:1900075">
    <property type="term" value="P:positive regulation of neuromuscular synaptic transmission"/>
    <property type="evidence" value="ECO:0007669"/>
    <property type="project" value="TreeGrafter"/>
</dbReference>
<evidence type="ECO:0000259" key="8">
    <source>
        <dbReference type="PROSITE" id="PS50089"/>
    </source>
</evidence>
<dbReference type="PROSITE" id="PS50089">
    <property type="entry name" value="ZF_RING_2"/>
    <property type="match status" value="1"/>
</dbReference>
<reference evidence="9" key="1">
    <citation type="submission" date="2021-02" db="EMBL/GenBank/DDBJ databases">
        <authorList>
            <person name="Nowell W R."/>
        </authorList>
    </citation>
    <scope>NUCLEOTIDE SEQUENCE</scope>
</reference>
<keyword evidence="6" id="KW-0862">Zinc</keyword>
<dbReference type="Gene3D" id="1.25.40.10">
    <property type="entry name" value="Tetratricopeptide repeat domain"/>
    <property type="match status" value="2"/>
</dbReference>
<dbReference type="InterPro" id="IPR001841">
    <property type="entry name" value="Znf_RING"/>
</dbReference>
<keyword evidence="3" id="KW-0677">Repeat</keyword>
<dbReference type="GO" id="GO:0033130">
    <property type="term" value="F:acetylcholine receptor binding"/>
    <property type="evidence" value="ECO:0007669"/>
    <property type="project" value="InterPro"/>
</dbReference>
<dbReference type="SMART" id="SM00028">
    <property type="entry name" value="TPR"/>
    <property type="match status" value="4"/>
</dbReference>
<dbReference type="Proteomes" id="UP000663824">
    <property type="component" value="Unassembled WGS sequence"/>
</dbReference>
<dbReference type="PRINTS" id="PR00217">
    <property type="entry name" value="POSTSYNAPTIC"/>
</dbReference>
<dbReference type="Proteomes" id="UP000663887">
    <property type="component" value="Unassembled WGS sequence"/>
</dbReference>
<gene>
    <name evidence="9" type="ORF">MBJ925_LOCUS24410</name>
    <name evidence="10" type="ORF">WKI299_LOCUS24385</name>
    <name evidence="11" type="ORF">XDN619_LOCUS30840</name>
</gene>
<dbReference type="InterPro" id="IPR019568">
    <property type="entry name" value="Rapsyn_myristoylation/link_N"/>
</dbReference>
<dbReference type="AlphaFoldDB" id="A0A816USC5"/>
<dbReference type="PANTHER" id="PTHR46574">
    <property type="entry name" value="43 KDA RECEPTOR-ASSOCIATED PROTEIN OF THE SYNAPSE"/>
    <property type="match status" value="1"/>
</dbReference>
<proteinExistence type="inferred from homology"/>
<dbReference type="PANTHER" id="PTHR46574:SF1">
    <property type="entry name" value="43 KDA RECEPTOR-ASSOCIATED PROTEIN OF THE SYNAPSE"/>
    <property type="match status" value="1"/>
</dbReference>
<dbReference type="Pfam" id="PF13639">
    <property type="entry name" value="zf-RING_2"/>
    <property type="match status" value="1"/>
</dbReference>
<dbReference type="SUPFAM" id="SSF48452">
    <property type="entry name" value="TPR-like"/>
    <property type="match status" value="2"/>
</dbReference>
<dbReference type="EMBL" id="CAJNRF010010420">
    <property type="protein sequence ID" value="CAF2120881.1"/>
    <property type="molecule type" value="Genomic_DNA"/>
</dbReference>
<keyword evidence="5" id="KW-0802">TPR repeat</keyword>
<evidence type="ECO:0000313" key="9">
    <source>
        <dbReference type="EMBL" id="CAF2112483.1"/>
    </source>
</evidence>
<dbReference type="SMART" id="SM00184">
    <property type="entry name" value="RING"/>
    <property type="match status" value="1"/>
</dbReference>
<dbReference type="SUPFAM" id="SSF57850">
    <property type="entry name" value="RING/U-box"/>
    <property type="match status" value="1"/>
</dbReference>
<evidence type="ECO:0000256" key="4">
    <source>
        <dbReference type="ARBA" id="ARBA00022771"/>
    </source>
</evidence>
<name>A0A816USC5_9BILA</name>
<sequence length="444" mass="50130">MGQRMTRRQVAEGLELYAQKNYDAAIKKWTTALPKMKDNRLRFSTLGYLALASRDRGRNKDYLVHAVQQIDIAHELDDNVLRAQAYLNLSRANEMLADYFKAVSYSRLAMQYSFATDVVQGYALLVMADSYIGLCNFPKVLECLDKALSISHENEDHLMEVQVVNTMGKVFLALKDFPKALAFQQRAHELALSNAVYAGEQDANSSAKFLRLTKLKLATSLRIMGDFQGATKCVEEAMRSASSVGDRPVQAKCLVCVGDIQRSQNNNEVDRQSYNADRASLRVACKKYEAAIQMLQDMNDRCSSTLAMLGLVKSLLALDTQKQMASEILITALSTATAMGNKLMQARCHLLNERMLASENQINDARQAFEIAHRLYREIDLVCTICKNPMGMYRDQIQILTCTHIFHERCILNLLQKWTYEAQTCPKCNKSVLYSRSYIALSLS</sequence>
<dbReference type="InterPro" id="IPR001237">
    <property type="entry name" value="Postsynaptic"/>
</dbReference>
<evidence type="ECO:0000313" key="12">
    <source>
        <dbReference type="Proteomes" id="UP000663824"/>
    </source>
</evidence>
<evidence type="ECO:0000256" key="2">
    <source>
        <dbReference type="ARBA" id="ARBA00022723"/>
    </source>
</evidence>
<comment type="similarity">
    <text evidence="1">Belongs to the RAPsyn family.</text>
</comment>
<dbReference type="InterPro" id="IPR013083">
    <property type="entry name" value="Znf_RING/FYVE/PHD"/>
</dbReference>
<dbReference type="GO" id="GO:0005737">
    <property type="term" value="C:cytoplasm"/>
    <property type="evidence" value="ECO:0007669"/>
    <property type="project" value="UniProtKB-ARBA"/>
</dbReference>
<dbReference type="InterPro" id="IPR011990">
    <property type="entry name" value="TPR-like_helical_dom_sf"/>
</dbReference>
<dbReference type="GO" id="GO:0008270">
    <property type="term" value="F:zinc ion binding"/>
    <property type="evidence" value="ECO:0007669"/>
    <property type="project" value="UniProtKB-KW"/>
</dbReference>
<keyword evidence="2" id="KW-0479">Metal-binding</keyword>
<organism evidence="9 12">
    <name type="scientific">Rotaria magnacalcarata</name>
    <dbReference type="NCBI Taxonomy" id="392030"/>
    <lineage>
        <taxon>Eukaryota</taxon>
        <taxon>Metazoa</taxon>
        <taxon>Spiralia</taxon>
        <taxon>Gnathifera</taxon>
        <taxon>Rotifera</taxon>
        <taxon>Eurotatoria</taxon>
        <taxon>Bdelloidea</taxon>
        <taxon>Philodinida</taxon>
        <taxon>Philodinidae</taxon>
        <taxon>Rotaria</taxon>
    </lineage>
</organism>
<dbReference type="GO" id="GO:0007271">
    <property type="term" value="P:synaptic transmission, cholinergic"/>
    <property type="evidence" value="ECO:0007669"/>
    <property type="project" value="TreeGrafter"/>
</dbReference>
<comment type="caution">
    <text evidence="9">The sequence shown here is derived from an EMBL/GenBank/DDBJ whole genome shotgun (WGS) entry which is preliminary data.</text>
</comment>
<evidence type="ECO:0000256" key="1">
    <source>
        <dbReference type="ARBA" id="ARBA00007295"/>
    </source>
</evidence>
<dbReference type="InterPro" id="IPR019734">
    <property type="entry name" value="TPR_rpt"/>
</dbReference>
<protein>
    <recommendedName>
        <fullName evidence="8">RING-type domain-containing protein</fullName>
    </recommendedName>
</protein>